<dbReference type="PANTHER" id="PTHR30027">
    <property type="entry name" value="RIBOSOMAL RNA SMALL SUBUNIT METHYLTRANSFERASE E"/>
    <property type="match status" value="1"/>
</dbReference>
<dbReference type="EC" id="2.1.1.193" evidence="3 12"/>
<feature type="domain" description="Ribosomal RNA small subunit methyltransferase E PUA-like" evidence="14">
    <location>
        <begin position="18"/>
        <end position="64"/>
    </location>
</feature>
<comment type="function">
    <text evidence="10 12">Specifically methylates the N3 position of the uracil ring of uridine 1498 (m3U1498) in 16S rRNA. Acts on the fully assembled 30S ribosomal subunit.</text>
</comment>
<evidence type="ECO:0000259" key="14">
    <source>
        <dbReference type="Pfam" id="PF20260"/>
    </source>
</evidence>
<evidence type="ECO:0000256" key="10">
    <source>
        <dbReference type="ARBA" id="ARBA00025699"/>
    </source>
</evidence>
<keyword evidence="9 12" id="KW-0949">S-adenosyl-L-methionine</keyword>
<reference evidence="15 16" key="1">
    <citation type="journal article" date="2015" name="Int. J. Syst. Evol. Microbiol.">
        <title>Exiguobacterium enclense sp. nov., isolated from sediment.</title>
        <authorList>
            <person name="Dastager S.G."/>
            <person name="Mawlankar R."/>
            <person name="Sonalkar V.V."/>
            <person name="Thorat M.N."/>
            <person name="Mual P."/>
            <person name="Verma A."/>
            <person name="Krishnamurthi S."/>
            <person name="Tang S.K."/>
            <person name="Li W.J."/>
        </authorList>
    </citation>
    <scope>NUCLEOTIDE SEQUENCE [LARGE SCALE GENOMIC DNA]</scope>
    <source>
        <strain evidence="15 16">NIO-1109</strain>
    </source>
</reference>
<dbReference type="Pfam" id="PF20260">
    <property type="entry name" value="PUA_4"/>
    <property type="match status" value="1"/>
</dbReference>
<evidence type="ECO:0000256" key="5">
    <source>
        <dbReference type="ARBA" id="ARBA00022490"/>
    </source>
</evidence>
<organism evidence="15 16">
    <name type="scientific">Exiguobacterium indicum</name>
    <dbReference type="NCBI Taxonomy" id="296995"/>
    <lineage>
        <taxon>Bacteria</taxon>
        <taxon>Bacillati</taxon>
        <taxon>Bacillota</taxon>
        <taxon>Bacilli</taxon>
        <taxon>Bacillales</taxon>
        <taxon>Bacillales Family XII. Incertae Sedis</taxon>
        <taxon>Exiguobacterium</taxon>
    </lineage>
</organism>
<evidence type="ECO:0000256" key="3">
    <source>
        <dbReference type="ARBA" id="ARBA00012328"/>
    </source>
</evidence>
<evidence type="ECO:0000259" key="13">
    <source>
        <dbReference type="Pfam" id="PF04452"/>
    </source>
</evidence>
<dbReference type="Pfam" id="PF04452">
    <property type="entry name" value="Methyltrans_RNA"/>
    <property type="match status" value="1"/>
</dbReference>
<dbReference type="PIRSF" id="PIRSF015601">
    <property type="entry name" value="MTase_slr0722"/>
    <property type="match status" value="1"/>
</dbReference>
<dbReference type="GO" id="GO:0070042">
    <property type="term" value="F:rRNA (uridine-N3-)-methyltransferase activity"/>
    <property type="evidence" value="ECO:0007669"/>
    <property type="project" value="TreeGrafter"/>
</dbReference>
<dbReference type="InterPro" id="IPR029028">
    <property type="entry name" value="Alpha/beta_knot_MTases"/>
</dbReference>
<accession>A0A0V8GFT6</accession>
<dbReference type="InterPro" id="IPR046887">
    <property type="entry name" value="RsmE_PUA-like"/>
</dbReference>
<comment type="catalytic activity">
    <reaction evidence="11 12">
        <text>uridine(1498) in 16S rRNA + S-adenosyl-L-methionine = N(3)-methyluridine(1498) in 16S rRNA + S-adenosyl-L-homocysteine + H(+)</text>
        <dbReference type="Rhea" id="RHEA:42920"/>
        <dbReference type="Rhea" id="RHEA-COMP:10283"/>
        <dbReference type="Rhea" id="RHEA-COMP:10284"/>
        <dbReference type="ChEBI" id="CHEBI:15378"/>
        <dbReference type="ChEBI" id="CHEBI:57856"/>
        <dbReference type="ChEBI" id="CHEBI:59789"/>
        <dbReference type="ChEBI" id="CHEBI:65315"/>
        <dbReference type="ChEBI" id="CHEBI:74502"/>
        <dbReference type="EC" id="2.1.1.193"/>
    </reaction>
</comment>
<keyword evidence="5 12" id="KW-0963">Cytoplasm</keyword>
<dbReference type="GO" id="GO:0070475">
    <property type="term" value="P:rRNA base methylation"/>
    <property type="evidence" value="ECO:0007669"/>
    <property type="project" value="TreeGrafter"/>
</dbReference>
<evidence type="ECO:0000256" key="1">
    <source>
        <dbReference type="ARBA" id="ARBA00004496"/>
    </source>
</evidence>
<dbReference type="InterPro" id="IPR015947">
    <property type="entry name" value="PUA-like_sf"/>
</dbReference>
<dbReference type="NCBIfam" id="NF008691">
    <property type="entry name" value="PRK11713.1-4"/>
    <property type="match status" value="1"/>
</dbReference>
<dbReference type="RefSeq" id="WP_058265066.1">
    <property type="nucleotide sequence ID" value="NZ_FMYN01000002.1"/>
</dbReference>
<dbReference type="SUPFAM" id="SSF75217">
    <property type="entry name" value="alpha/beta knot"/>
    <property type="match status" value="1"/>
</dbReference>
<dbReference type="InterPro" id="IPR046886">
    <property type="entry name" value="RsmE_MTase_dom"/>
</dbReference>
<dbReference type="EMBL" id="LNQL01000002">
    <property type="protein sequence ID" value="KSU49117.1"/>
    <property type="molecule type" value="Genomic_DNA"/>
</dbReference>
<dbReference type="SUPFAM" id="SSF88697">
    <property type="entry name" value="PUA domain-like"/>
    <property type="match status" value="1"/>
</dbReference>
<evidence type="ECO:0000256" key="9">
    <source>
        <dbReference type="ARBA" id="ARBA00022691"/>
    </source>
</evidence>
<gene>
    <name evidence="15" type="ORF">AS033_07005</name>
</gene>
<keyword evidence="8 12" id="KW-0808">Transferase</keyword>
<evidence type="ECO:0000256" key="11">
    <source>
        <dbReference type="ARBA" id="ARBA00047944"/>
    </source>
</evidence>
<evidence type="ECO:0000313" key="15">
    <source>
        <dbReference type="EMBL" id="KSU49117.1"/>
    </source>
</evidence>
<dbReference type="Gene3D" id="3.40.1280.10">
    <property type="match status" value="1"/>
</dbReference>
<dbReference type="GO" id="GO:0005737">
    <property type="term" value="C:cytoplasm"/>
    <property type="evidence" value="ECO:0007669"/>
    <property type="project" value="UniProtKB-SubCell"/>
</dbReference>
<protein>
    <recommendedName>
        <fullName evidence="4 12">Ribosomal RNA small subunit methyltransferase E</fullName>
        <ecNumber evidence="3 12">2.1.1.193</ecNumber>
    </recommendedName>
</protein>
<evidence type="ECO:0000256" key="4">
    <source>
        <dbReference type="ARBA" id="ARBA00013673"/>
    </source>
</evidence>
<feature type="domain" description="Ribosomal RNA small subunit methyltransferase E methyltransferase" evidence="13">
    <location>
        <begin position="72"/>
        <end position="240"/>
    </location>
</feature>
<dbReference type="Proteomes" id="UP000053797">
    <property type="component" value="Unassembled WGS sequence"/>
</dbReference>
<dbReference type="InterPro" id="IPR006700">
    <property type="entry name" value="RsmE"/>
</dbReference>
<dbReference type="OrthoDB" id="9815641at2"/>
<comment type="subcellular location">
    <subcellularLocation>
        <location evidence="1 12">Cytoplasm</location>
    </subcellularLocation>
</comment>
<proteinExistence type="inferred from homology"/>
<comment type="caution">
    <text evidence="15">The sequence shown here is derived from an EMBL/GenBank/DDBJ whole genome shotgun (WGS) entry which is preliminary data.</text>
</comment>
<keyword evidence="7 12" id="KW-0489">Methyltransferase</keyword>
<sequence length="248" mass="27594">MQRYFVEPSMRQGEVFHLSKDDAHHMKNVMRMEVGGEILVLDGTGLYRCRLETLDKQAASARIEETLPIETELPIRVTIAHGLPKGDKIELVAQKATELGMHHLRIFEADRSVSKWDQKKVPKKIERLEKIVKEAAEQSYRAHLPTVDFVAYDEVLQDASNYTACLVAYEESAKQGEASVLATTLAGLQEGDSLLVVIGPEGGFAEAEIARLTDAGFKKAALGRRILRTETAPLYVLSAVSYHFELKG</sequence>
<dbReference type="PANTHER" id="PTHR30027:SF3">
    <property type="entry name" value="16S RRNA (URACIL(1498)-N(3))-METHYLTRANSFERASE"/>
    <property type="match status" value="1"/>
</dbReference>
<dbReference type="AlphaFoldDB" id="A0A0V8GFT6"/>
<comment type="similarity">
    <text evidence="2 12">Belongs to the RNA methyltransferase RsmE family.</text>
</comment>
<evidence type="ECO:0000256" key="2">
    <source>
        <dbReference type="ARBA" id="ARBA00005528"/>
    </source>
</evidence>
<keyword evidence="6 12" id="KW-0698">rRNA processing</keyword>
<dbReference type="CDD" id="cd18084">
    <property type="entry name" value="RsmE-like"/>
    <property type="match status" value="1"/>
</dbReference>
<evidence type="ECO:0000256" key="8">
    <source>
        <dbReference type="ARBA" id="ARBA00022679"/>
    </source>
</evidence>
<evidence type="ECO:0000313" key="16">
    <source>
        <dbReference type="Proteomes" id="UP000053797"/>
    </source>
</evidence>
<evidence type="ECO:0000256" key="7">
    <source>
        <dbReference type="ARBA" id="ARBA00022603"/>
    </source>
</evidence>
<evidence type="ECO:0000256" key="12">
    <source>
        <dbReference type="PIRNR" id="PIRNR015601"/>
    </source>
</evidence>
<name>A0A0V8GFT6_9BACL</name>
<dbReference type="InterPro" id="IPR029026">
    <property type="entry name" value="tRNA_m1G_MTases_N"/>
</dbReference>
<dbReference type="NCBIfam" id="TIGR00046">
    <property type="entry name" value="RsmE family RNA methyltransferase"/>
    <property type="match status" value="1"/>
</dbReference>
<evidence type="ECO:0000256" key="6">
    <source>
        <dbReference type="ARBA" id="ARBA00022552"/>
    </source>
</evidence>